<feature type="domain" description="AAA+ ATPase" evidence="4">
    <location>
        <begin position="409"/>
        <end position="548"/>
    </location>
</feature>
<sequence length="832" mass="88765">MSSKKNKSKSKRGSEGNSSLLSKEDSSLQTSSHEEGSCKSLSSNSFTVIDFIDKADDKTPKSCRSSLVQMSLNSMKAAGVCIGRPVLLTSDAGHQQVLPLFHMHFWCHFKQRVTFTGCFDPVTALQVCSGWPVATFPGGKVGLQKCVQSNLKVKAGDKVTVQPLTGAVLRAEQVLLYNRTNDDTVETEEFKDFFLRSLSGRIILPGNIISLTYFGRSCGLMVETIKGEDGVTLQRAAPPLAPDTEENSMLESTSGDLSLHFSSLTVDDSDADLTPGTPGGPGPAASTPHRPANLPGPSSPPPSCSSPSPAEDSAEEAVSLECSISSEPAQNLPTAPPGGAQNSDAFYSLCCTTKVTFRGKRAAADAASKRSKVTYGMIGGLNSQLNVIRETIELPLKHPELFSNYGIPPPRGVLLYGPPGTGKTMIGRAIANEVGAHMTVINGPEIMSKFYGETEARLRQIFAEASQKQPAIIFIDELDALCPKREGAQNEVEKRVVASLLTLMDGIGSEGHSGRLLVLGATNRPHALDPALRRPGRFDKELEVGVPSAAERADILQKQLRFVPCGATREELGRLADAAHGYVGADLAAVCKEAGNLHRLSAGLHALRRAMGGPQPPSDGQLKGAVSITLQDLQWAMSVVKPSAMREVAVDVPKVIAALAIGFPVAPTSNGTFRGPHPEAFTRMGIQPPKGVLLYGPPGCSKTMIAKALANESGLNFLAIKGPELLSKYVGESERAVREVFRKARAVAPSIVFFDEIDALASERGRKEDRAEVGGLKRGHRPGDGQTLLCACPQQMGKAKYAAYFLVNQSMKLARRQAQRAAFLTVPIVPQL</sequence>
<evidence type="ECO:0000256" key="1">
    <source>
        <dbReference type="ARBA" id="ARBA00022741"/>
    </source>
</evidence>
<organism evidence="5">
    <name type="scientific">Tetraodon nigroviridis</name>
    <name type="common">Spotted green pufferfish</name>
    <name type="synonym">Chelonodon nigroviridis</name>
    <dbReference type="NCBI Taxonomy" id="99883"/>
    <lineage>
        <taxon>Eukaryota</taxon>
        <taxon>Metazoa</taxon>
        <taxon>Chordata</taxon>
        <taxon>Craniata</taxon>
        <taxon>Vertebrata</taxon>
        <taxon>Euteleostomi</taxon>
        <taxon>Actinopterygii</taxon>
        <taxon>Neopterygii</taxon>
        <taxon>Teleostei</taxon>
        <taxon>Neoteleostei</taxon>
        <taxon>Acanthomorphata</taxon>
        <taxon>Eupercaria</taxon>
        <taxon>Tetraodontiformes</taxon>
        <taxon>Tetradontoidea</taxon>
        <taxon>Tetraodontidae</taxon>
        <taxon>Tetraodon</taxon>
    </lineage>
</organism>
<gene>
    <name evidence="5" type="ORF">GSTENG00009935001</name>
</gene>
<dbReference type="InterPro" id="IPR003960">
    <property type="entry name" value="ATPase_AAA_CS"/>
</dbReference>
<evidence type="ECO:0000256" key="2">
    <source>
        <dbReference type="ARBA" id="ARBA00022840"/>
    </source>
</evidence>
<dbReference type="PROSITE" id="PS00674">
    <property type="entry name" value="AAA"/>
    <property type="match status" value="1"/>
</dbReference>
<name>Q4SZA6_TETNG</name>
<feature type="region of interest" description="Disordered" evidence="3">
    <location>
        <begin position="266"/>
        <end position="321"/>
    </location>
</feature>
<dbReference type="EMBL" id="CAAE01011734">
    <property type="protein sequence ID" value="CAF94026.1"/>
    <property type="molecule type" value="Genomic_DNA"/>
</dbReference>
<dbReference type="InterPro" id="IPR050168">
    <property type="entry name" value="AAA_ATPase_domain"/>
</dbReference>
<dbReference type="FunFam" id="3.40.50.300:FF:000012">
    <property type="entry name" value="Transitional endoplasmic reticulum ATPase"/>
    <property type="match status" value="1"/>
</dbReference>
<dbReference type="GO" id="GO:0016887">
    <property type="term" value="F:ATP hydrolysis activity"/>
    <property type="evidence" value="ECO:0007669"/>
    <property type="project" value="InterPro"/>
</dbReference>
<feature type="compositionally biased region" description="Basic residues" evidence="3">
    <location>
        <begin position="1"/>
        <end position="11"/>
    </location>
</feature>
<feature type="compositionally biased region" description="Low complexity" evidence="3">
    <location>
        <begin position="305"/>
        <end position="319"/>
    </location>
</feature>
<dbReference type="PANTHER" id="PTHR23077">
    <property type="entry name" value="AAA-FAMILY ATPASE"/>
    <property type="match status" value="1"/>
</dbReference>
<comment type="caution">
    <text evidence="5">The sequence shown here is derived from an EMBL/GenBank/DDBJ whole genome shotgun (WGS) entry which is preliminary data.</text>
</comment>
<proteinExistence type="predicted"/>
<protein>
    <submittedName>
        <fullName evidence="5">(spotted green pufferfish) hypothetical protein</fullName>
    </submittedName>
</protein>
<evidence type="ECO:0000313" key="5">
    <source>
        <dbReference type="EMBL" id="CAF94026.1"/>
    </source>
</evidence>
<dbReference type="OrthoDB" id="27435at2759"/>
<feature type="domain" description="AAA+ ATPase" evidence="4">
    <location>
        <begin position="688"/>
        <end position="832"/>
    </location>
</feature>
<feature type="region of interest" description="Disordered" evidence="3">
    <location>
        <begin position="1"/>
        <end position="40"/>
    </location>
</feature>
<dbReference type="GO" id="GO:0005524">
    <property type="term" value="F:ATP binding"/>
    <property type="evidence" value="ECO:0007669"/>
    <property type="project" value="UniProtKB-KW"/>
</dbReference>
<evidence type="ECO:0000256" key="3">
    <source>
        <dbReference type="SAM" id="MobiDB-lite"/>
    </source>
</evidence>
<dbReference type="SUPFAM" id="SSF52540">
    <property type="entry name" value="P-loop containing nucleoside triphosphate hydrolases"/>
    <property type="match status" value="2"/>
</dbReference>
<dbReference type="InterPro" id="IPR003593">
    <property type="entry name" value="AAA+_ATPase"/>
</dbReference>
<evidence type="ECO:0000259" key="4">
    <source>
        <dbReference type="SMART" id="SM00382"/>
    </source>
</evidence>
<dbReference type="GO" id="GO:0005737">
    <property type="term" value="C:cytoplasm"/>
    <property type="evidence" value="ECO:0007669"/>
    <property type="project" value="TreeGrafter"/>
</dbReference>
<keyword evidence="2" id="KW-0067">ATP-binding</keyword>
<dbReference type="Gene3D" id="3.40.50.300">
    <property type="entry name" value="P-loop containing nucleotide triphosphate hydrolases"/>
    <property type="match status" value="2"/>
</dbReference>
<dbReference type="InterPro" id="IPR027417">
    <property type="entry name" value="P-loop_NTPase"/>
</dbReference>
<reference evidence="5" key="1">
    <citation type="journal article" date="2004" name="Nature">
        <title>Genome duplication in the teleost fish Tetraodon nigroviridis reveals the early vertebrate proto-karyotype.</title>
        <authorList>
            <person name="Jaillon O."/>
            <person name="Aury J.-M."/>
            <person name="Brunet F."/>
            <person name="Petit J.-L."/>
            <person name="Stange-Thomann N."/>
            <person name="Mauceli E."/>
            <person name="Bouneau L."/>
            <person name="Fischer C."/>
            <person name="Ozouf-Costaz C."/>
            <person name="Bernot A."/>
            <person name="Nicaud S."/>
            <person name="Jaffe D."/>
            <person name="Fisher S."/>
            <person name="Lutfalla G."/>
            <person name="Dossat C."/>
            <person name="Segurens B."/>
            <person name="Dasilva C."/>
            <person name="Salanoubat M."/>
            <person name="Levy M."/>
            <person name="Boudet N."/>
            <person name="Castellano S."/>
            <person name="Anthouard V."/>
            <person name="Jubin C."/>
            <person name="Castelli V."/>
            <person name="Katinka M."/>
            <person name="Vacherie B."/>
            <person name="Biemont C."/>
            <person name="Skalli Z."/>
            <person name="Cattolico L."/>
            <person name="Poulain J."/>
            <person name="De Berardinis V."/>
            <person name="Cruaud C."/>
            <person name="Duprat S."/>
            <person name="Brottier P."/>
            <person name="Coutanceau J.-P."/>
            <person name="Gouzy J."/>
            <person name="Parra G."/>
            <person name="Lardier G."/>
            <person name="Chapple C."/>
            <person name="McKernan K.J."/>
            <person name="McEwan P."/>
            <person name="Bosak S."/>
            <person name="Kellis M."/>
            <person name="Volff J.-N."/>
            <person name="Guigo R."/>
            <person name="Zody M.C."/>
            <person name="Mesirov J."/>
            <person name="Lindblad-Toh K."/>
            <person name="Birren B."/>
            <person name="Nusbaum C."/>
            <person name="Kahn D."/>
            <person name="Robinson-Rechavi M."/>
            <person name="Laudet V."/>
            <person name="Schachter V."/>
            <person name="Quetier F."/>
            <person name="Saurin W."/>
            <person name="Scarpelli C."/>
            <person name="Wincker P."/>
            <person name="Lander E.S."/>
            <person name="Weissenbach J."/>
            <person name="Roest Crollius H."/>
        </authorList>
    </citation>
    <scope>NUCLEOTIDE SEQUENCE [LARGE SCALE GENOMIC DNA]</scope>
</reference>
<reference evidence="5" key="2">
    <citation type="submission" date="2004-02" db="EMBL/GenBank/DDBJ databases">
        <authorList>
            <consortium name="Genoscope"/>
            <consortium name="Whitehead Institute Centre for Genome Research"/>
        </authorList>
    </citation>
    <scope>NUCLEOTIDE SEQUENCE</scope>
</reference>
<feature type="compositionally biased region" description="Basic and acidic residues" evidence="3">
    <location>
        <begin position="22"/>
        <end position="37"/>
    </location>
</feature>
<accession>Q4SZA6</accession>
<dbReference type="KEGG" id="tng:GSTEN00009935G001"/>
<dbReference type="Pfam" id="PF00004">
    <property type="entry name" value="AAA"/>
    <property type="match status" value="2"/>
</dbReference>
<dbReference type="InterPro" id="IPR003959">
    <property type="entry name" value="ATPase_AAA_core"/>
</dbReference>
<dbReference type="CDD" id="cd19503">
    <property type="entry name" value="RecA-like_CDC48_NLV2_r1-like"/>
    <property type="match status" value="1"/>
</dbReference>
<dbReference type="AlphaFoldDB" id="Q4SZA6"/>
<keyword evidence="1" id="KW-0547">Nucleotide-binding</keyword>
<dbReference type="SMART" id="SM00382">
    <property type="entry name" value="AAA"/>
    <property type="match status" value="2"/>
</dbReference>
<dbReference type="PANTHER" id="PTHR23077:SF27">
    <property type="entry name" value="ATPASE FAMILY GENE 2 PROTEIN HOMOLOG A"/>
    <property type="match status" value="1"/>
</dbReference>
<dbReference type="Gene3D" id="1.10.8.60">
    <property type="match status" value="1"/>
</dbReference>